<reference evidence="4" key="1">
    <citation type="submission" date="2019-09" db="EMBL/GenBank/DDBJ databases">
        <title>Mumia zhuanghuii sp. nov. isolated from the intestinal contents of plateau pika (Ochotona curzoniae) in the Qinghai-Tibet plateau of China.</title>
        <authorList>
            <person name="Tian Z."/>
        </authorList>
    </citation>
    <scope>NUCLEOTIDE SEQUENCE [LARGE SCALE GENOMIC DNA]</scope>
    <source>
        <strain evidence="4">L-031</strain>
    </source>
</reference>
<keyword evidence="2" id="KW-0812">Transmembrane</keyword>
<feature type="region of interest" description="Disordered" evidence="1">
    <location>
        <begin position="1"/>
        <end position="22"/>
    </location>
</feature>
<accession>A0A5J6L7D1</accession>
<keyword evidence="2" id="KW-1133">Transmembrane helix</keyword>
<keyword evidence="2" id="KW-0472">Membrane</keyword>
<sequence>MTTPPVSPQSPADSAPQAHRAPAGYPAPAAYAAPGSAAPASAARGNPYGLASIVVGAVLLLSLLLQMILQAAALGGTGDALSIIGVAGNLVQGILSIVAVALGVVGLTRRGRPQALAGVGTGIGVALLVSTIVWALLYPAALSLFL</sequence>
<proteinExistence type="predicted"/>
<feature type="transmembrane region" description="Helical" evidence="2">
    <location>
        <begin position="81"/>
        <end position="108"/>
    </location>
</feature>
<name>A0A5J6L7D1_9MICO</name>
<protein>
    <submittedName>
        <fullName evidence="3">Uncharacterized protein</fullName>
    </submittedName>
</protein>
<dbReference type="EMBL" id="CP044232">
    <property type="protein sequence ID" value="QEW04609.1"/>
    <property type="molecule type" value="Genomic_DNA"/>
</dbReference>
<dbReference type="KEGG" id="mlz:F6J85_16965"/>
<evidence type="ECO:0000313" key="4">
    <source>
        <dbReference type="Proteomes" id="UP000325516"/>
    </source>
</evidence>
<evidence type="ECO:0000256" key="1">
    <source>
        <dbReference type="SAM" id="MobiDB-lite"/>
    </source>
</evidence>
<evidence type="ECO:0000256" key="2">
    <source>
        <dbReference type="SAM" id="Phobius"/>
    </source>
</evidence>
<keyword evidence="4" id="KW-1185">Reference proteome</keyword>
<dbReference type="RefSeq" id="WP_150926890.1">
    <property type="nucleotide sequence ID" value="NZ_CP044232.1"/>
</dbReference>
<dbReference type="AlphaFoldDB" id="A0A5J6L7D1"/>
<gene>
    <name evidence="3" type="ORF">F6J85_16965</name>
</gene>
<organism evidence="3 4">
    <name type="scientific">Microbacterium lushaniae</name>
    <dbReference type="NCBI Taxonomy" id="2614639"/>
    <lineage>
        <taxon>Bacteria</taxon>
        <taxon>Bacillati</taxon>
        <taxon>Actinomycetota</taxon>
        <taxon>Actinomycetes</taxon>
        <taxon>Micrococcales</taxon>
        <taxon>Microbacteriaceae</taxon>
        <taxon>Microbacterium</taxon>
    </lineage>
</organism>
<dbReference type="Proteomes" id="UP000325516">
    <property type="component" value="Chromosome"/>
</dbReference>
<evidence type="ECO:0000313" key="3">
    <source>
        <dbReference type="EMBL" id="QEW04609.1"/>
    </source>
</evidence>
<feature type="transmembrane region" description="Helical" evidence="2">
    <location>
        <begin position="115"/>
        <end position="137"/>
    </location>
</feature>
<feature type="transmembrane region" description="Helical" evidence="2">
    <location>
        <begin position="48"/>
        <end position="69"/>
    </location>
</feature>